<dbReference type="AlphaFoldDB" id="A0A9D5ASB9"/>
<dbReference type="InterPro" id="IPR029063">
    <property type="entry name" value="SAM-dependent_MTases_sf"/>
</dbReference>
<comment type="caution">
    <text evidence="2">The sequence shown here is derived from an EMBL/GenBank/DDBJ whole genome shotgun (WGS) entry which is preliminary data.</text>
</comment>
<keyword evidence="1" id="KW-0802">TPR repeat</keyword>
<dbReference type="Pfam" id="PF00515">
    <property type="entry name" value="TPR_1"/>
    <property type="match status" value="1"/>
</dbReference>
<reference evidence="2 3" key="1">
    <citation type="journal article" date="2022" name="Nat. Genet.">
        <title>Improved pea reference genome and pan-genome highlight genomic features and evolutionary characteristics.</title>
        <authorList>
            <person name="Yang T."/>
            <person name="Liu R."/>
            <person name="Luo Y."/>
            <person name="Hu S."/>
            <person name="Wang D."/>
            <person name="Wang C."/>
            <person name="Pandey M.K."/>
            <person name="Ge S."/>
            <person name="Xu Q."/>
            <person name="Li N."/>
            <person name="Li G."/>
            <person name="Huang Y."/>
            <person name="Saxena R.K."/>
            <person name="Ji Y."/>
            <person name="Li M."/>
            <person name="Yan X."/>
            <person name="He Y."/>
            <person name="Liu Y."/>
            <person name="Wang X."/>
            <person name="Xiang C."/>
            <person name="Varshney R.K."/>
            <person name="Ding H."/>
            <person name="Gao S."/>
            <person name="Zong X."/>
        </authorList>
    </citation>
    <scope>NUCLEOTIDE SEQUENCE [LARGE SCALE GENOMIC DNA]</scope>
    <source>
        <strain evidence="2 3">cv. Zhongwan 6</strain>
    </source>
</reference>
<dbReference type="PROSITE" id="PS50293">
    <property type="entry name" value="TPR_REGION"/>
    <property type="match status" value="1"/>
</dbReference>
<proteinExistence type="predicted"/>
<dbReference type="Pfam" id="PF10294">
    <property type="entry name" value="Methyltransf_16"/>
    <property type="match status" value="1"/>
</dbReference>
<dbReference type="InterPro" id="IPR019410">
    <property type="entry name" value="Methyltransf_16"/>
</dbReference>
<gene>
    <name evidence="2" type="ORF">KIW84_041911</name>
</gene>
<dbReference type="GO" id="GO:0005634">
    <property type="term" value="C:nucleus"/>
    <property type="evidence" value="ECO:0007669"/>
    <property type="project" value="TreeGrafter"/>
</dbReference>
<organism evidence="2 3">
    <name type="scientific">Pisum sativum</name>
    <name type="common">Garden pea</name>
    <name type="synonym">Lathyrus oleraceus</name>
    <dbReference type="NCBI Taxonomy" id="3888"/>
    <lineage>
        <taxon>Eukaryota</taxon>
        <taxon>Viridiplantae</taxon>
        <taxon>Streptophyta</taxon>
        <taxon>Embryophyta</taxon>
        <taxon>Tracheophyta</taxon>
        <taxon>Spermatophyta</taxon>
        <taxon>Magnoliopsida</taxon>
        <taxon>eudicotyledons</taxon>
        <taxon>Gunneridae</taxon>
        <taxon>Pentapetalae</taxon>
        <taxon>rosids</taxon>
        <taxon>fabids</taxon>
        <taxon>Fabales</taxon>
        <taxon>Fabaceae</taxon>
        <taxon>Papilionoideae</taxon>
        <taxon>50 kb inversion clade</taxon>
        <taxon>NPAAA clade</taxon>
        <taxon>Hologalegina</taxon>
        <taxon>IRL clade</taxon>
        <taxon>Fabeae</taxon>
        <taxon>Lathyrus</taxon>
    </lineage>
</organism>
<dbReference type="EMBL" id="JAMSHJ010000004">
    <property type="protein sequence ID" value="KAI5417099.1"/>
    <property type="molecule type" value="Genomic_DNA"/>
</dbReference>
<name>A0A9D5ASB9_PEA</name>
<dbReference type="GO" id="GO:0008276">
    <property type="term" value="F:protein methyltransferase activity"/>
    <property type="evidence" value="ECO:0007669"/>
    <property type="project" value="InterPro"/>
</dbReference>
<dbReference type="PANTHER" id="PTHR23108:SF3">
    <property type="entry name" value="METHYLTRANSFERASE FAMILY PROTEIN"/>
    <property type="match status" value="1"/>
</dbReference>
<dbReference type="Proteomes" id="UP001058974">
    <property type="component" value="Chromosome 4"/>
</dbReference>
<dbReference type="PANTHER" id="PTHR23108">
    <property type="entry name" value="METHYLTRANSFERASE-RELATED"/>
    <property type="match status" value="1"/>
</dbReference>
<protein>
    <submittedName>
        <fullName evidence="2">Uncharacterized protein</fullName>
    </submittedName>
</protein>
<dbReference type="Gramene" id="Psat04G0191100-T1">
    <property type="protein sequence ID" value="KAI5417099.1"/>
    <property type="gene ID" value="KIW84_041911"/>
</dbReference>
<dbReference type="PROSITE" id="PS50005">
    <property type="entry name" value="TPR"/>
    <property type="match status" value="1"/>
</dbReference>
<dbReference type="InterPro" id="IPR019734">
    <property type="entry name" value="TPR_rpt"/>
</dbReference>
<dbReference type="SUPFAM" id="SSF53335">
    <property type="entry name" value="S-adenosyl-L-methionine-dependent methyltransferases"/>
    <property type="match status" value="1"/>
</dbReference>
<evidence type="ECO:0000256" key="1">
    <source>
        <dbReference type="PROSITE-ProRule" id="PRU00339"/>
    </source>
</evidence>
<sequence length="352" mass="38693">MDAAASMVEKAIIANPTYTEAYNNLGVLYKDVGDIALAINAYEQCLKIDPDSRNAGQNRLLAMNYIDGGSEGPPAAMRESAFCPYQVAPKDILVDMHTDHHDIGIFSVRICGKRKPLSCGLHFLVSAMAMATNFKAAANPFVTQVNNGLHEITKDPTKNYQGASFFMNDNYQLTEFTFGSQHIQLFCLHSASTDFDLIGQLVWPEAMLLNDYLSNNLDMFQGCTVIELGSGVGITGIFCRNFCNKVVSTDYNEEKDLIKSGLLTPNLGLFLAGSVTLKLGEGNSIPFWSADWKSPFSFAKSFEDLFAISKNKDTNVISIGATRVGVSPILKENDRIVWDHDESVVYNVGKAY</sequence>
<feature type="repeat" description="TPR" evidence="1">
    <location>
        <begin position="19"/>
        <end position="52"/>
    </location>
</feature>
<dbReference type="SUPFAM" id="SSF48452">
    <property type="entry name" value="TPR-like"/>
    <property type="match status" value="1"/>
</dbReference>
<evidence type="ECO:0000313" key="2">
    <source>
        <dbReference type="EMBL" id="KAI5417099.1"/>
    </source>
</evidence>
<dbReference type="InterPro" id="IPR038899">
    <property type="entry name" value="METTL22"/>
</dbReference>
<evidence type="ECO:0000313" key="3">
    <source>
        <dbReference type="Proteomes" id="UP001058974"/>
    </source>
</evidence>
<dbReference type="Gene3D" id="1.25.40.10">
    <property type="entry name" value="Tetratricopeptide repeat domain"/>
    <property type="match status" value="1"/>
</dbReference>
<dbReference type="InterPro" id="IPR011990">
    <property type="entry name" value="TPR-like_helical_dom_sf"/>
</dbReference>
<dbReference type="Gene3D" id="3.40.50.150">
    <property type="entry name" value="Vaccinia Virus protein VP39"/>
    <property type="match status" value="1"/>
</dbReference>
<accession>A0A9D5ASB9</accession>
<dbReference type="SMART" id="SM00028">
    <property type="entry name" value="TPR"/>
    <property type="match status" value="1"/>
</dbReference>
<keyword evidence="3" id="KW-1185">Reference proteome</keyword>